<dbReference type="GO" id="GO:0045930">
    <property type="term" value="P:negative regulation of mitotic cell cycle"/>
    <property type="evidence" value="ECO:0000318"/>
    <property type="project" value="GO_Central"/>
</dbReference>
<feature type="region of interest" description="VHIID" evidence="3">
    <location>
        <begin position="260"/>
        <end position="325"/>
    </location>
</feature>
<dbReference type="InterPro" id="IPR005202">
    <property type="entry name" value="TF_GRAS"/>
</dbReference>
<protein>
    <submittedName>
        <fullName evidence="6">Protein SHORT-ROOT</fullName>
    </submittedName>
</protein>
<feature type="region of interest" description="Disordered" evidence="4">
    <location>
        <begin position="1"/>
        <end position="77"/>
    </location>
</feature>
<feature type="compositionally biased region" description="Basic residues" evidence="4">
    <location>
        <begin position="50"/>
        <end position="67"/>
    </location>
</feature>
<feature type="short sequence motif" description="VHIID" evidence="3">
    <location>
        <begin position="291"/>
        <end position="295"/>
    </location>
</feature>
<dbReference type="Pfam" id="PF03514">
    <property type="entry name" value="GRAS"/>
    <property type="match status" value="1"/>
</dbReference>
<dbReference type="GO" id="GO:0006355">
    <property type="term" value="P:regulation of DNA-templated transcription"/>
    <property type="evidence" value="ECO:0000318"/>
    <property type="project" value="GO_Central"/>
</dbReference>
<sequence>MDTLFRLVSFQQTHPQPQQQLSSDHSSFNNSNSSSSSVISSTHNNNNHYYHPHHHHHNNHRQNHHHHEQQQQQQQHFPQEEECFNFFMDEEDFSSSSSHNKQPQQQPHSSSPYQSSYHYHHQQHHHQQQQHQYHHSSTSPSTTTTSTPTTTPTHGGGGASSNSLNLELLSDPSFYVGKWSSNLLLEAARAVSDSDTARLHQLLWMLNELGSPYGDVEQKLASYFTQALFTRMTDSGDRCYNTMRAAADKSFSFESTRKMLLKFQEVSPWTTFGHVASNGALIDALDGEPKLHIIDVSNTYCTQWPTLLEALATRMDDTPHLKLTTVLDNNDAGVQRVMKEIGSRLEKFARLMGVPFKFKIIHHVGDDLSTLDFSQLDIKDDEALAINCVNSLHSMSLRRRDSVLSAFRGLNPKVVTVVEEEADFTVAEDGGGGCDGSSFLRGFGECLRWFRVYFESLEESFSRTSNEKLMLERAAGRALVDLLACPEDTSAERRENATRWTGRMHGAGFGHVAYSDEVCDDVRALLRRYKEGWSMTQCSSTSTSAAGIFLNWGDQPVVWASAWKP</sequence>
<keyword evidence="2" id="KW-0804">Transcription</keyword>
<dbReference type="OrthoDB" id="1913536at2759"/>
<feature type="region of interest" description="Disordered" evidence="4">
    <location>
        <begin position="92"/>
        <end position="163"/>
    </location>
</feature>
<feature type="compositionally biased region" description="Basic residues" evidence="4">
    <location>
        <begin position="118"/>
        <end position="134"/>
    </location>
</feature>
<dbReference type="GeneID" id="110776945"/>
<dbReference type="GO" id="GO:0043565">
    <property type="term" value="F:sequence-specific DNA binding"/>
    <property type="evidence" value="ECO:0000318"/>
    <property type="project" value="GO_Central"/>
</dbReference>
<dbReference type="PANTHER" id="PTHR31636">
    <property type="entry name" value="OSJNBA0084A10.13 PROTEIN-RELATED"/>
    <property type="match status" value="1"/>
</dbReference>
<reference evidence="5" key="1">
    <citation type="journal article" date="2021" name="Nat. Commun.">
        <title>Genomic analyses provide insights into spinach domestication and the genetic basis of agronomic traits.</title>
        <authorList>
            <person name="Cai X."/>
            <person name="Sun X."/>
            <person name="Xu C."/>
            <person name="Sun H."/>
            <person name="Wang X."/>
            <person name="Ge C."/>
            <person name="Zhang Z."/>
            <person name="Wang Q."/>
            <person name="Fei Z."/>
            <person name="Jiao C."/>
            <person name="Wang Q."/>
        </authorList>
    </citation>
    <scope>NUCLEOTIDE SEQUENCE [LARGE SCALE GENOMIC DNA]</scope>
    <source>
        <strain evidence="5">cv. Varoflay</strain>
    </source>
</reference>
<feature type="compositionally biased region" description="Low complexity" evidence="4">
    <location>
        <begin position="135"/>
        <end position="153"/>
    </location>
</feature>
<reference evidence="6" key="2">
    <citation type="submission" date="2025-08" db="UniProtKB">
        <authorList>
            <consortium name="RefSeq"/>
        </authorList>
    </citation>
    <scope>IDENTIFICATION</scope>
    <source>
        <tissue evidence="6">Leaf</tissue>
    </source>
</reference>
<dbReference type="GO" id="GO:0008356">
    <property type="term" value="P:asymmetric cell division"/>
    <property type="evidence" value="ECO:0000318"/>
    <property type="project" value="GO_Central"/>
</dbReference>
<comment type="caution">
    <text evidence="3">Lacks conserved residue(s) required for the propagation of feature annotation.</text>
</comment>
<dbReference type="Proteomes" id="UP000813463">
    <property type="component" value="Chromosome 3"/>
</dbReference>
<feature type="compositionally biased region" description="Low complexity" evidence="4">
    <location>
        <begin position="11"/>
        <end position="49"/>
    </location>
</feature>
<evidence type="ECO:0000256" key="1">
    <source>
        <dbReference type="ARBA" id="ARBA00023015"/>
    </source>
</evidence>
<gene>
    <name evidence="6" type="primary">LOC110776945</name>
</gene>
<evidence type="ECO:0000256" key="3">
    <source>
        <dbReference type="PROSITE-ProRule" id="PRU01191"/>
    </source>
</evidence>
<evidence type="ECO:0000256" key="4">
    <source>
        <dbReference type="SAM" id="MobiDB-lite"/>
    </source>
</evidence>
<name>A0A9R0HUE1_SPIOL</name>
<dbReference type="RefSeq" id="XP_021837207.1">
    <property type="nucleotide sequence ID" value="XM_021981515.2"/>
</dbReference>
<comment type="similarity">
    <text evidence="3">Belongs to the GRAS family.</text>
</comment>
<evidence type="ECO:0000256" key="2">
    <source>
        <dbReference type="ARBA" id="ARBA00023163"/>
    </source>
</evidence>
<dbReference type="GO" id="GO:0005634">
    <property type="term" value="C:nucleus"/>
    <property type="evidence" value="ECO:0000318"/>
    <property type="project" value="GO_Central"/>
</dbReference>
<evidence type="ECO:0000313" key="6">
    <source>
        <dbReference type="RefSeq" id="XP_021837207.1"/>
    </source>
</evidence>
<organism evidence="5 6">
    <name type="scientific">Spinacia oleracea</name>
    <name type="common">Spinach</name>
    <dbReference type="NCBI Taxonomy" id="3562"/>
    <lineage>
        <taxon>Eukaryota</taxon>
        <taxon>Viridiplantae</taxon>
        <taxon>Streptophyta</taxon>
        <taxon>Embryophyta</taxon>
        <taxon>Tracheophyta</taxon>
        <taxon>Spermatophyta</taxon>
        <taxon>Magnoliopsida</taxon>
        <taxon>eudicotyledons</taxon>
        <taxon>Gunneridae</taxon>
        <taxon>Pentapetalae</taxon>
        <taxon>Caryophyllales</taxon>
        <taxon>Chenopodiaceae</taxon>
        <taxon>Chenopodioideae</taxon>
        <taxon>Anserineae</taxon>
        <taxon>Spinacia</taxon>
    </lineage>
</organism>
<accession>A0A9R0HUE1</accession>
<dbReference type="GO" id="GO:0009956">
    <property type="term" value="P:radial pattern formation"/>
    <property type="evidence" value="ECO:0000318"/>
    <property type="project" value="GO_Central"/>
</dbReference>
<keyword evidence="5" id="KW-1185">Reference proteome</keyword>
<dbReference type="AlphaFoldDB" id="A0A9R0HUE1"/>
<dbReference type="KEGG" id="soe:110776945"/>
<keyword evidence="1" id="KW-0805">Transcription regulation</keyword>
<dbReference type="PROSITE" id="PS50985">
    <property type="entry name" value="GRAS"/>
    <property type="match status" value="1"/>
</dbReference>
<dbReference type="GO" id="GO:0003700">
    <property type="term" value="F:DNA-binding transcription factor activity"/>
    <property type="evidence" value="ECO:0000318"/>
    <property type="project" value="GO_Central"/>
</dbReference>
<dbReference type="GO" id="GO:0048366">
    <property type="term" value="P:leaf development"/>
    <property type="evidence" value="ECO:0000318"/>
    <property type="project" value="GO_Central"/>
</dbReference>
<feature type="region of interest" description="SAW" evidence="3">
    <location>
        <begin position="484"/>
        <end position="564"/>
    </location>
</feature>
<evidence type="ECO:0000313" key="5">
    <source>
        <dbReference type="Proteomes" id="UP000813463"/>
    </source>
</evidence>
<feature type="compositionally biased region" description="Low complexity" evidence="4">
    <location>
        <begin position="94"/>
        <end position="117"/>
    </location>
</feature>
<proteinExistence type="inferred from homology"/>